<dbReference type="EMBL" id="LAHC01000245">
    <property type="protein sequence ID" value="PHJ80184.1"/>
    <property type="molecule type" value="Genomic_DNA"/>
</dbReference>
<evidence type="ECO:0000313" key="1">
    <source>
        <dbReference type="EMBL" id="PHJ80184.1"/>
    </source>
</evidence>
<accession>A0ABX4KI86</accession>
<reference evidence="1 2" key="1">
    <citation type="submission" date="2015-02" db="EMBL/GenBank/DDBJ databases">
        <title>Nostoc linckia genome annotation.</title>
        <authorList>
            <person name="Zhou Z."/>
        </authorList>
    </citation>
    <scope>NUCLEOTIDE SEQUENCE [LARGE SCALE GENOMIC DNA]</scope>
    <source>
        <strain evidence="2">z7</strain>
    </source>
</reference>
<sequence>MTPQEVMQKVYAEIDGGIESTKEEIKEYLREEDYISAGSLHAALIALETFKEKLKDIFPEE</sequence>
<protein>
    <submittedName>
        <fullName evidence="1">Uncharacterized protein</fullName>
    </submittedName>
</protein>
<keyword evidence="2" id="KW-1185">Reference proteome</keyword>
<organism evidence="1 2">
    <name type="scientific">Nostoc linckia z7</name>
    <dbReference type="NCBI Taxonomy" id="1628745"/>
    <lineage>
        <taxon>Bacteria</taxon>
        <taxon>Bacillati</taxon>
        <taxon>Cyanobacteriota</taxon>
        <taxon>Cyanophyceae</taxon>
        <taxon>Nostocales</taxon>
        <taxon>Nostocaceae</taxon>
        <taxon>Nostoc</taxon>
    </lineage>
</organism>
<proteinExistence type="predicted"/>
<evidence type="ECO:0000313" key="2">
    <source>
        <dbReference type="Proteomes" id="UP000222523"/>
    </source>
</evidence>
<comment type="caution">
    <text evidence="1">The sequence shown here is derived from an EMBL/GenBank/DDBJ whole genome shotgun (WGS) entry which is preliminary data.</text>
</comment>
<dbReference type="Proteomes" id="UP000222523">
    <property type="component" value="Unassembled WGS sequence"/>
</dbReference>
<dbReference type="RefSeq" id="WP_099072971.1">
    <property type="nucleotide sequence ID" value="NZ_LAHC01000245.1"/>
</dbReference>
<name>A0ABX4KI86_NOSLI</name>
<gene>
    <name evidence="1" type="ORF">VF04_38005</name>
</gene>